<sequence>MPEIPDITDSERWIIDTTLKERYDRDVPFLQLADAEIRLMLSDRELTSCPVVYWNEDDCNFVLFKTGDRRYRCQFFYRGYQQYGTGVHEYDDLTECIVSLLQTQADYAAKERGDLK</sequence>
<dbReference type="Proteomes" id="UP000255508">
    <property type="component" value="Unassembled WGS sequence"/>
</dbReference>
<evidence type="ECO:0000313" key="2">
    <source>
        <dbReference type="Proteomes" id="UP000255508"/>
    </source>
</evidence>
<accession>A0A370DXC2</accession>
<gene>
    <name evidence="1" type="ORF">DIZ79_12115</name>
</gene>
<comment type="caution">
    <text evidence="1">The sequence shown here is derived from an EMBL/GenBank/DDBJ whole genome shotgun (WGS) entry which is preliminary data.</text>
</comment>
<protein>
    <submittedName>
        <fullName evidence="1">Uncharacterized protein</fullName>
    </submittedName>
</protein>
<organism evidence="1 2">
    <name type="scientific">endosymbiont of Lamellibrachia luymesi</name>
    <dbReference type="NCBI Taxonomy" id="2200907"/>
    <lineage>
        <taxon>Bacteria</taxon>
        <taxon>Pseudomonadati</taxon>
        <taxon>Pseudomonadota</taxon>
        <taxon>Gammaproteobacteria</taxon>
        <taxon>sulfur-oxidizing symbionts</taxon>
    </lineage>
</organism>
<name>A0A370DXC2_9GAMM</name>
<evidence type="ECO:0000313" key="1">
    <source>
        <dbReference type="EMBL" id="RDH89366.1"/>
    </source>
</evidence>
<proteinExistence type="predicted"/>
<dbReference type="AlphaFoldDB" id="A0A370DXC2"/>
<dbReference type="EMBL" id="QFXD01000220">
    <property type="protein sequence ID" value="RDH89366.1"/>
    <property type="molecule type" value="Genomic_DNA"/>
</dbReference>
<reference evidence="1 2" key="1">
    <citation type="journal article" date="2018" name="ISME J.">
        <title>Endosymbiont genomes yield clues of tubeworm success.</title>
        <authorList>
            <person name="Li Y."/>
            <person name="Liles M.R."/>
            <person name="Halanych K.M."/>
        </authorList>
    </citation>
    <scope>NUCLEOTIDE SEQUENCE [LARGE SCALE GENOMIC DNA]</scope>
    <source>
        <strain evidence="1">A1422</strain>
    </source>
</reference>